<dbReference type="GO" id="GO:0003677">
    <property type="term" value="F:DNA binding"/>
    <property type="evidence" value="ECO:0007669"/>
    <property type="project" value="UniProtKB-UniRule"/>
</dbReference>
<dbReference type="InterPro" id="IPR014711">
    <property type="entry name" value="TopoI_cat_a-hlx-sub_euk"/>
</dbReference>
<dbReference type="PRINTS" id="PR00416">
    <property type="entry name" value="EUTPISMRASEI"/>
</dbReference>
<feature type="region of interest" description="Disordered" evidence="9">
    <location>
        <begin position="216"/>
        <end position="238"/>
    </location>
</feature>
<dbReference type="InterPro" id="IPR013030">
    <property type="entry name" value="DNA_topo_DNA_db_N_dom2"/>
</dbReference>
<dbReference type="InterPro" id="IPR011010">
    <property type="entry name" value="DNA_brk_join_enz"/>
</dbReference>
<dbReference type="GO" id="GO:0035097">
    <property type="term" value="C:histone methyltransferase complex"/>
    <property type="evidence" value="ECO:0007669"/>
    <property type="project" value="TreeGrafter"/>
</dbReference>
<evidence type="ECO:0000256" key="4">
    <source>
        <dbReference type="ARBA" id="ARBA00023125"/>
    </source>
</evidence>
<keyword evidence="5 6" id="KW-0413">Isomerase</keyword>
<dbReference type="SUPFAM" id="SSF46596">
    <property type="entry name" value="Eukaryotic DNA topoisomerase I, dispensable insert domain"/>
    <property type="match status" value="1"/>
</dbReference>
<organism evidence="11 12">
    <name type="scientific">Pogonophryne albipinna</name>
    <dbReference type="NCBI Taxonomy" id="1090488"/>
    <lineage>
        <taxon>Eukaryota</taxon>
        <taxon>Metazoa</taxon>
        <taxon>Chordata</taxon>
        <taxon>Craniata</taxon>
        <taxon>Vertebrata</taxon>
        <taxon>Euteleostomi</taxon>
        <taxon>Actinopterygii</taxon>
        <taxon>Neopterygii</taxon>
        <taxon>Teleostei</taxon>
        <taxon>Neoteleostei</taxon>
        <taxon>Acanthomorphata</taxon>
        <taxon>Eupercaria</taxon>
        <taxon>Perciformes</taxon>
        <taxon>Notothenioidei</taxon>
        <taxon>Pogonophryne</taxon>
    </lineage>
</organism>
<comment type="similarity">
    <text evidence="2 6 7">Belongs to the type IB topoisomerase family.</text>
</comment>
<name>A0AAD6B1P1_9TELE</name>
<feature type="coiled-coil region" evidence="8">
    <location>
        <begin position="2448"/>
        <end position="2515"/>
    </location>
</feature>
<dbReference type="Proteomes" id="UP001219934">
    <property type="component" value="Unassembled WGS sequence"/>
</dbReference>
<dbReference type="InterPro" id="IPR014727">
    <property type="entry name" value="TopoI_cat_a/b-sub_euk"/>
</dbReference>
<dbReference type="FunFam" id="1.10.132.10:FF:000001">
    <property type="entry name" value="DNA topoisomerase I"/>
    <property type="match status" value="1"/>
</dbReference>
<feature type="compositionally biased region" description="Low complexity" evidence="9">
    <location>
        <begin position="494"/>
        <end position="524"/>
    </location>
</feature>
<keyword evidence="12" id="KW-1185">Reference proteome</keyword>
<dbReference type="SUPFAM" id="SSF56741">
    <property type="entry name" value="Eukaryotic DNA topoisomerase I, N-terminal DNA-binding fragment"/>
    <property type="match status" value="2"/>
</dbReference>
<dbReference type="Gene3D" id="2.170.11.10">
    <property type="entry name" value="DNA Topoisomerase I, domain 2"/>
    <property type="match status" value="1"/>
</dbReference>
<dbReference type="InterPro" id="IPR032715">
    <property type="entry name" value="NCOA6_TRADD-N"/>
</dbReference>
<evidence type="ECO:0000256" key="2">
    <source>
        <dbReference type="ARBA" id="ARBA00006645"/>
    </source>
</evidence>
<keyword evidence="4 6" id="KW-0238">DNA-binding</keyword>
<feature type="domain" description="DNA topoisomerase I eukaryotic-type" evidence="10">
    <location>
        <begin position="2132"/>
        <end position="2541"/>
    </location>
</feature>
<dbReference type="GO" id="GO:0003917">
    <property type="term" value="F:DNA topoisomerase type I (single strand cut, ATP-independent) activity"/>
    <property type="evidence" value="ECO:0007669"/>
    <property type="project" value="UniProtKB-UniRule"/>
</dbReference>
<feature type="compositionally biased region" description="Polar residues" evidence="9">
    <location>
        <begin position="968"/>
        <end position="981"/>
    </location>
</feature>
<reference evidence="11" key="1">
    <citation type="submission" date="2022-11" db="EMBL/GenBank/DDBJ databases">
        <title>Chromosome-level genome of Pogonophryne albipinna.</title>
        <authorList>
            <person name="Jo E."/>
        </authorList>
    </citation>
    <scope>NUCLEOTIDE SEQUENCE</scope>
    <source>
        <strain evidence="11">SGF0006</strain>
        <tissue evidence="11">Muscle</tissue>
    </source>
</reference>
<dbReference type="InterPro" id="IPR013500">
    <property type="entry name" value="TopoI_cat_euk"/>
</dbReference>
<feature type="compositionally biased region" description="Gly residues" evidence="9">
    <location>
        <begin position="691"/>
        <end position="702"/>
    </location>
</feature>
<feature type="region of interest" description="Disordered" evidence="9">
    <location>
        <begin position="2160"/>
        <end position="2206"/>
    </location>
</feature>
<dbReference type="FunFam" id="1.10.10.41:FF:000001">
    <property type="entry name" value="DNA topoisomerase I"/>
    <property type="match status" value="1"/>
</dbReference>
<dbReference type="InterPro" id="IPR008336">
    <property type="entry name" value="TopoI_DNA-bd_euk"/>
</dbReference>
<feature type="compositionally biased region" description="Low complexity" evidence="9">
    <location>
        <begin position="1056"/>
        <end position="1077"/>
    </location>
</feature>
<gene>
    <name evidence="11" type="ORF">JOQ06_007425</name>
</gene>
<feature type="compositionally biased region" description="Polar residues" evidence="9">
    <location>
        <begin position="2180"/>
        <end position="2192"/>
    </location>
</feature>
<dbReference type="GO" id="GO:0005694">
    <property type="term" value="C:chromosome"/>
    <property type="evidence" value="ECO:0007669"/>
    <property type="project" value="InterPro"/>
</dbReference>
<accession>A0AAD6B1P1</accession>
<dbReference type="Pfam" id="PF01028">
    <property type="entry name" value="Topoisom_I"/>
    <property type="match status" value="1"/>
</dbReference>
<feature type="compositionally biased region" description="Low complexity" evidence="9">
    <location>
        <begin position="1519"/>
        <end position="1530"/>
    </location>
</feature>
<dbReference type="PROSITE" id="PS52038">
    <property type="entry name" value="TOPO_IB_2"/>
    <property type="match status" value="1"/>
</dbReference>
<dbReference type="Pfam" id="PF13820">
    <property type="entry name" value="NCOA6_TRADD-N"/>
    <property type="match status" value="1"/>
</dbReference>
<dbReference type="Pfam" id="PF14370">
    <property type="entry name" value="Topo_C_assoc"/>
    <property type="match status" value="1"/>
</dbReference>
<feature type="region of interest" description="Disordered" evidence="9">
    <location>
        <begin position="869"/>
        <end position="1006"/>
    </location>
</feature>
<dbReference type="InterPro" id="IPR036202">
    <property type="entry name" value="TopoI_DNA-bd_euk_N_sf"/>
</dbReference>
<dbReference type="PANTHER" id="PTHR15690">
    <property type="entry name" value="NUCLEAR RECEPTOR COACTIVATOR 6"/>
    <property type="match status" value="1"/>
</dbReference>
<dbReference type="Pfam" id="PF02919">
    <property type="entry name" value="Topoisom_I_N"/>
    <property type="match status" value="2"/>
</dbReference>
<dbReference type="Gene3D" id="1.10.132.10">
    <property type="match status" value="1"/>
</dbReference>
<feature type="compositionally biased region" description="Polar residues" evidence="9">
    <location>
        <begin position="1872"/>
        <end position="1883"/>
    </location>
</feature>
<dbReference type="SUPFAM" id="SSF56349">
    <property type="entry name" value="DNA breaking-rejoining enzymes"/>
    <property type="match status" value="1"/>
</dbReference>
<feature type="compositionally biased region" description="Polar residues" evidence="9">
    <location>
        <begin position="1173"/>
        <end position="1183"/>
    </location>
</feature>
<dbReference type="InterPro" id="IPR018521">
    <property type="entry name" value="TopoIB_AS"/>
</dbReference>
<evidence type="ECO:0000256" key="7">
    <source>
        <dbReference type="RuleBase" id="RU365101"/>
    </source>
</evidence>
<dbReference type="PANTHER" id="PTHR15690:SF0">
    <property type="entry name" value="NUCLEAR RECEPTOR COACTIVATOR 6"/>
    <property type="match status" value="1"/>
</dbReference>
<feature type="compositionally biased region" description="Basic and acidic residues" evidence="9">
    <location>
        <begin position="1301"/>
        <end position="1315"/>
    </location>
</feature>
<dbReference type="GO" id="GO:0003713">
    <property type="term" value="F:transcription coactivator activity"/>
    <property type="evidence" value="ECO:0007669"/>
    <property type="project" value="InterPro"/>
</dbReference>
<dbReference type="EMBL" id="JAPTMU010000012">
    <property type="protein sequence ID" value="KAJ4934640.1"/>
    <property type="molecule type" value="Genomic_DNA"/>
</dbReference>
<dbReference type="PROSITE" id="PS00176">
    <property type="entry name" value="TOPO_IB_1"/>
    <property type="match status" value="1"/>
</dbReference>
<keyword evidence="8" id="KW-0175">Coiled coil</keyword>
<sequence>MAHRRTPPPLSQRTEYLEPDNDSDRDSGVGEDAGEDADSSHEATFTEEENVNIQDGLEENGGERRDFTVFVAFQGNMEDEDFARKLDTILSGIPNMLDMGSDRLQPQHVEPWNSVRVTFNIPRDAAERLRLLAQNNQQQLRDLGILSVQIEGEGAINVAVGPIRGQEVRVNGPIGGPGQMRMDVGFPGQPGTGGVRMANPAMVPPGPGMAAQAMMPGGSGQMHPRVPRPSSQTDVMDPMMPGMLPITCRLCKARWLCLLAGTSCPLGCCSHQLPKEALPGESPHHKPKCFNVHPPLLQFKLPAIPHPLTHLAASKLGRYSMPWDRDNYSNNNSQEWVSLPPPSLKAHRLALEQGSPGTPPMMAQRPTTPQGFPQGVGSPGRAALGQQGNMQQGFMGMPQHGQPGAQVHPGMPKRPMGFPNPNFVQGQVSANTPGTPGGGAGQQLQSSQAMTHSGAPPASTPNSMQGPPHSQPNVMGIQSGMAGLPPGTTAGPSMGQQQQGLQTQIMGLQHQAQPVSSSPSQKVQGQGGGQTVLSRPLSQGQRGGMTPPKQMMLQQGQGVMHGQGQMMQGNKQAFAGKIPAGVIPGQMMRGPAPNVQGDPNSGTGDLGVQQMVPDIQAQQQQGMMAGTQHMQMGNGHFAGHGMNFNSQFPGQMPMGGPCAQQGGFPVNKDVTLTSPLLVNLLQSDISASQFGPGGKQGAGGGNQAKPKKKKPARKKKPKEGEGQQQVEGLGGLDGAAGMDDPELPNLGGEQNLGLENSGQKLPDFPNRPAVNVGFPGQPGDQRVLQQQQQQMLMMLKMQQEQAKNRMSIPPGGQLPPRGMGNPPEVQRLPVSQQGNMPVMISLQGHGGVPPSPDKARGMPLMVNPQLAGAARRMSHPDAGQGPQGSGSEEPIAGAHIKQDRPTGQEIGVQPGNGTQQMMANQGSNTHMMKQGPGPSIMPQHTVASPQQQLPSQPQQAGPMPGLHFPIVPTTSQSSRPKTPNRASPRPYHHPLTPTNRPPSTEPSEINLSPERLNASIAGLFPPKINIPLPPRQPNLNRGFDQQGLNPTTLKAIGQAPPGLTLPGNNNNGSMGGNNNNSQQPFSTGTGMGGAGTKQDKQPGGQGKRASPSNSRRSSPASSRKSATPSPGRQKGTKMAITCPPPLQQLVNPQGQTMMLSPSSVPPSPVSMHSQVSGSTEAQQTQSPFHGMQGNPAEGVRESQGMVAAEQRQLPQPHPQPQPLRELSAPRMASPRFPMPQQPKPDPEHQGGTVDRQPAHKAPNMQDSQVSPTLRAGPTSLNQLLDNSGIPIMPLRPMQSNTVRDLMGKDSPKSALDSRRPLHSNSQSTEITNTNATMSLSPNTVTSGQSSPASTVSTSSNSSVAQKPSPSPKPGTSVQSVIQIPASSSTMSPNQITVFVTSNPMTSAPTPQAPTTMVSTMVAVPNKNIRPQDNRQQAPVPRPQFITTTPVFINPIFQVPGGSVAPNTTMVPQPLTMVRPIQVSTTNIQLSTAPASTQSSGANMGSTQPTRSIVGQVQFATSVSSSVPVGTPPASHQINPGPPKPENLSEAGSDHKPSPPVKQPSPNPSPSASSPFQPPLASPPLCSSPGAANNIRKSPMSPSPTALGKSKPAQVAAAVSGTVDSQLSPVERSAKGPSGAVQPQALHVPAIPATKIEAPNPHSTVAASNNMTPPAVSSPILVPAHVAVPTQIITQAPVTATASVSSKAQEVASQAAIVTVVCANTGTLLSAVAPVQTPVPSIVPIVAGSVPALEVAPTSSHSVANPSGLPQVKLDAAVEPPMPPAAEFVETTRTTPASIQQEVSQSQEPVASEKTGEEVSTSSEQGAAVEKPKGPSRRSSRAEKEVEEEPVADSGIRKRSARPGTSAAVKAVYRDNFTCSTNKNNLTMSGDHGHGDSQIKSSHVDEPKKEKENGYMRDTSPAAIKSEPEEDNGSYPSPQHNKTSKREHDDEEWDIKPKKKTKDKKVTEGKKAKKEEEEKWKWWEEERSTDGSKWRFLEHKGPVFAAPYEPMPDKVKFYYDGKPMKLNAPAEEVATFFAKMLDHEYTTKDIFRKNFLKDWRKEMTSEEKSKITDLNKCKFSEMSEFFKAQSEARKQMSKQEKLKIKEENERLLQEYGFCIMDNHKERIGNFRIEPPGLFRGRGDHPKMGRLKLRIRPQDIIINCSKWSTPGRRSSPPSTPLLRRNWSGSPPGSTNLSLDSKHPKPPPGTKWKEVRHDNKVTWLASWTENIQGSIKYIMLNPSSRIKGEKDWQKYETARRLKKCVGRLRTQYREDWKSKEMRIRQRSVALYFIDKLALRAGNEKEEGETADTVGCCSLRVEHIKLYPKMDDQEYVVEFDFLGKDSIRYYNKMPVEKRVFKNLQLFLENKQPEDDLFDRLNTSILNKHLQELMDGLTAKVFRTYNASITLQQQLKELACPDDSLPAKVLSYNRANRAVAILCNHQRAPPKTFEKSMQNLQTKIDEKQNQLSAAKKHLKAAKSDHKASHDDKSKKILEMKRKAVERIEEQLMKLQVQATDREENKQISLGTSKLNYLDPRISVAWCKKWDVPIEKIYNKTQREKFAWALDMAEKDYEF</sequence>
<evidence type="ECO:0000313" key="12">
    <source>
        <dbReference type="Proteomes" id="UP001219934"/>
    </source>
</evidence>
<dbReference type="InterPro" id="IPR013499">
    <property type="entry name" value="TopoI_euk"/>
</dbReference>
<feature type="region of interest" description="Disordered" evidence="9">
    <location>
        <begin position="1519"/>
        <end position="1638"/>
    </location>
</feature>
<evidence type="ECO:0000256" key="6">
    <source>
        <dbReference type="PROSITE-ProRule" id="PRU01382"/>
    </source>
</evidence>
<feature type="compositionally biased region" description="Polar residues" evidence="9">
    <location>
        <begin position="1359"/>
        <end position="1374"/>
    </location>
</feature>
<dbReference type="Gene3D" id="3.90.15.10">
    <property type="entry name" value="Topoisomerase I, Chain A, domain 3"/>
    <property type="match status" value="1"/>
</dbReference>
<feature type="compositionally biased region" description="Basic residues" evidence="9">
    <location>
        <begin position="705"/>
        <end position="717"/>
    </location>
</feature>
<comment type="caution">
    <text evidence="11">The sequence shown here is derived from an EMBL/GenBank/DDBJ whole genome shotgun (WGS) entry which is preliminary data.</text>
</comment>
<feature type="region of interest" description="Disordered" evidence="9">
    <location>
        <begin position="1790"/>
        <end position="1977"/>
    </location>
</feature>
<feature type="compositionally biased region" description="Low complexity" evidence="9">
    <location>
        <begin position="2162"/>
        <end position="2178"/>
    </location>
</feature>
<evidence type="ECO:0000256" key="5">
    <source>
        <dbReference type="ARBA" id="ARBA00023235"/>
    </source>
</evidence>
<comment type="function">
    <text evidence="7">Releases the supercoiling and torsional tension of DNA introduced during the DNA replication and transcription by transiently cleaving and rejoining one strand of the DNA duplex. Introduces a single-strand break via transesterification at the specific target site 5'-[CT]CCTTp site in duplex DNA. The scissile phosphodiester is attacked by the catalytic tyrosine of the enzyme, resulting in the formation of a DNA-(3'-phosphotyrosyl)-enzyme intermediate and the expulsion of a 5'-OH DNA strand. The free DNA strand then undergoes passage around the unbroken strand thus removing DNA supercoils. Finally, in the religation step, the DNA 5'-OH attacks the covalent intermediate to expel the active-site tyrosine and restore the DNA phosphodiester backbone.</text>
</comment>
<feature type="compositionally biased region" description="Polar residues" evidence="9">
    <location>
        <begin position="1318"/>
        <end position="1340"/>
    </location>
</feature>
<feature type="region of interest" description="Disordered" evidence="9">
    <location>
        <begin position="688"/>
        <end position="768"/>
    </location>
</feature>
<feature type="region of interest" description="Disordered" evidence="9">
    <location>
        <begin position="1023"/>
        <end position="1374"/>
    </location>
</feature>
<feature type="region of interest" description="Disordered" evidence="9">
    <location>
        <begin position="1"/>
        <end position="45"/>
    </location>
</feature>
<dbReference type="InterPro" id="IPR025834">
    <property type="entry name" value="TopoI_C_dom"/>
</dbReference>
<feature type="compositionally biased region" description="Polar residues" evidence="9">
    <location>
        <begin position="911"/>
        <end position="927"/>
    </location>
</feature>
<dbReference type="InterPro" id="IPR001631">
    <property type="entry name" value="TopoI"/>
</dbReference>
<feature type="compositionally biased region" description="Low complexity" evidence="9">
    <location>
        <begin position="1578"/>
        <end position="1587"/>
    </location>
</feature>
<dbReference type="CDD" id="cd00659">
    <property type="entry name" value="Topo_IB_C"/>
    <property type="match status" value="1"/>
</dbReference>
<dbReference type="InterPro" id="IPR013034">
    <property type="entry name" value="DNA_topo_DNA_db_N_dom1"/>
</dbReference>
<feature type="compositionally biased region" description="Polar residues" evidence="9">
    <location>
        <begin position="1790"/>
        <end position="1804"/>
    </location>
</feature>
<evidence type="ECO:0000313" key="11">
    <source>
        <dbReference type="EMBL" id="KAJ4934640.1"/>
    </source>
</evidence>
<evidence type="ECO:0000256" key="3">
    <source>
        <dbReference type="ARBA" id="ARBA00023029"/>
    </source>
</evidence>
<dbReference type="SMART" id="SM00435">
    <property type="entry name" value="TOPEUc"/>
    <property type="match status" value="1"/>
</dbReference>
<feature type="region of interest" description="Disordered" evidence="9">
    <location>
        <begin position="401"/>
        <end position="548"/>
    </location>
</feature>
<feature type="compositionally biased region" description="Polar residues" evidence="9">
    <location>
        <begin position="531"/>
        <end position="540"/>
    </location>
</feature>
<dbReference type="EC" id="5.6.2.1" evidence="7"/>
<evidence type="ECO:0000256" key="9">
    <source>
        <dbReference type="SAM" id="MobiDB-lite"/>
    </source>
</evidence>
<dbReference type="GO" id="GO:0005667">
    <property type="term" value="C:transcription regulator complex"/>
    <property type="evidence" value="ECO:0007669"/>
    <property type="project" value="TreeGrafter"/>
</dbReference>
<evidence type="ECO:0000256" key="1">
    <source>
        <dbReference type="ARBA" id="ARBA00000213"/>
    </source>
</evidence>
<dbReference type="GO" id="GO:0045944">
    <property type="term" value="P:positive regulation of transcription by RNA polymerase II"/>
    <property type="evidence" value="ECO:0007669"/>
    <property type="project" value="TreeGrafter"/>
</dbReference>
<feature type="compositionally biased region" description="Low complexity" evidence="9">
    <location>
        <begin position="944"/>
        <end position="955"/>
    </location>
</feature>
<dbReference type="InterPro" id="IPR026638">
    <property type="entry name" value="NCOA6"/>
</dbReference>
<feature type="compositionally biased region" description="Basic and acidic residues" evidence="9">
    <location>
        <begin position="1959"/>
        <end position="1977"/>
    </location>
</feature>
<comment type="catalytic activity">
    <reaction evidence="1 6 7">
        <text>ATP-independent breakage of single-stranded DNA, followed by passage and rejoining.</text>
        <dbReference type="EC" id="5.6.2.1"/>
    </reaction>
</comment>
<dbReference type="InterPro" id="IPR048045">
    <property type="entry name" value="Topoisomer_I_DNA-bd"/>
</dbReference>
<dbReference type="FunFam" id="3.90.15.10:FF:000001">
    <property type="entry name" value="DNA topoisomerase I"/>
    <property type="match status" value="1"/>
</dbReference>
<keyword evidence="3 6" id="KW-0799">Topoisomerase</keyword>
<evidence type="ECO:0000256" key="8">
    <source>
        <dbReference type="SAM" id="Coils"/>
    </source>
</evidence>
<feature type="compositionally biased region" description="Basic and acidic residues" evidence="9">
    <location>
        <begin position="1886"/>
        <end position="1910"/>
    </location>
</feature>
<feature type="compositionally biased region" description="Pro residues" evidence="9">
    <location>
        <begin position="1553"/>
        <end position="1564"/>
    </location>
</feature>
<feature type="compositionally biased region" description="Low complexity" evidence="9">
    <location>
        <begin position="1341"/>
        <end position="1358"/>
    </location>
</feature>
<feature type="active site" description="O-(3'-phospho-DNA)-tyrosine intermediate" evidence="6">
    <location>
        <position position="2527"/>
    </location>
</feature>
<evidence type="ECO:0000259" key="10">
    <source>
        <dbReference type="SMART" id="SM00435"/>
    </source>
</evidence>
<feature type="compositionally biased region" description="Low complexity" evidence="9">
    <location>
        <begin position="1104"/>
        <end position="1126"/>
    </location>
</feature>
<dbReference type="Gene3D" id="1.10.10.41">
    <property type="entry name" value="Yeast DNA topoisomerase - domain 1"/>
    <property type="match status" value="1"/>
</dbReference>
<dbReference type="GO" id="GO:0006265">
    <property type="term" value="P:DNA topological change"/>
    <property type="evidence" value="ECO:0007669"/>
    <property type="project" value="UniProtKB-UniRule"/>
</dbReference>
<protein>
    <recommendedName>
        <fullName evidence="7">DNA topoisomerase I</fullName>
        <ecNumber evidence="7">5.6.2.1</ecNumber>
    </recommendedName>
    <alternativeName>
        <fullName evidence="7">DNA topoisomerase 1</fullName>
    </alternativeName>
</protein>
<proteinExistence type="inferred from homology"/>
<dbReference type="CDD" id="cd03488">
    <property type="entry name" value="Topoisomer_IB_N_htopoI_like"/>
    <property type="match status" value="1"/>
</dbReference>